<sequence>MISRENVVTLVSDLVKIYSPYFREDEVMKYTYEWLRERGLDAQYHRYHEKKVTNFKGTNVIGQLKGKDEGPKVLLNGHLDTVEICKGWTRDPLGATVEDDRLYGVGALDMKAGCAAILLAVEAFSKTVKDFNGEIIYTMVSDEEGPFGLGTDALLLDGHINHVDVALVTEPSGSFTDSPFPTLCLGARGGWNYTVTFRGQSAHAADPGKGIDAITDVAKVLMELKQAAFKEDPKLGTGTLVPIEITGGGAACSVADEASFTVFRHTVRGEDLTWLRREVDEAVKRANIQSTYTMKFRDAPHPDSGGFHPYIVSESNPYTKVLKGTIHEVTGQTPAITYFPSIGDFNTLGHRGQIPTYVIGPAGEHFHGPDEYVEISSVVKTAEIIYLYLKDILT</sequence>
<feature type="domain" description="Peptidase M20 dimerisation" evidence="6">
    <location>
        <begin position="186"/>
        <end position="288"/>
    </location>
</feature>
<dbReference type="InterPro" id="IPR036264">
    <property type="entry name" value="Bact_exopeptidase_dim_dom"/>
</dbReference>
<dbReference type="GO" id="GO:0016787">
    <property type="term" value="F:hydrolase activity"/>
    <property type="evidence" value="ECO:0007669"/>
    <property type="project" value="UniProtKB-KW"/>
</dbReference>
<evidence type="ECO:0000256" key="2">
    <source>
        <dbReference type="ARBA" id="ARBA00006247"/>
    </source>
</evidence>
<dbReference type="Pfam" id="PF01546">
    <property type="entry name" value="Peptidase_M20"/>
    <property type="match status" value="1"/>
</dbReference>
<dbReference type="SUPFAM" id="SSF53187">
    <property type="entry name" value="Zn-dependent exopeptidases"/>
    <property type="match status" value="1"/>
</dbReference>
<evidence type="ECO:0000259" key="6">
    <source>
        <dbReference type="Pfam" id="PF07687"/>
    </source>
</evidence>
<evidence type="ECO:0000256" key="4">
    <source>
        <dbReference type="ARBA" id="ARBA00022801"/>
    </source>
</evidence>
<dbReference type="Pfam" id="PF07687">
    <property type="entry name" value="M20_dimer"/>
    <property type="match status" value="1"/>
</dbReference>
<dbReference type="InterPro" id="IPR002933">
    <property type="entry name" value="Peptidase_M20"/>
</dbReference>
<gene>
    <name evidence="7" type="ORF">SAMN06296020_104206</name>
</gene>
<dbReference type="GO" id="GO:0046872">
    <property type="term" value="F:metal ion binding"/>
    <property type="evidence" value="ECO:0007669"/>
    <property type="project" value="UniProtKB-KW"/>
</dbReference>
<proteinExistence type="inferred from homology"/>
<dbReference type="PANTHER" id="PTHR43808:SF8">
    <property type="entry name" value="PEPTIDASE M20 DIMERISATION DOMAIN-CONTAINING PROTEIN"/>
    <property type="match status" value="1"/>
</dbReference>
<comment type="cofactor">
    <cofactor evidence="1">
        <name>Zn(2+)</name>
        <dbReference type="ChEBI" id="CHEBI:29105"/>
    </cofactor>
</comment>
<dbReference type="EMBL" id="FXUF01000004">
    <property type="protein sequence ID" value="SMP52250.1"/>
    <property type="molecule type" value="Genomic_DNA"/>
</dbReference>
<dbReference type="Gene3D" id="3.30.70.360">
    <property type="match status" value="1"/>
</dbReference>
<evidence type="ECO:0000256" key="3">
    <source>
        <dbReference type="ARBA" id="ARBA00022723"/>
    </source>
</evidence>
<keyword evidence="8" id="KW-1185">Reference proteome</keyword>
<evidence type="ECO:0000256" key="5">
    <source>
        <dbReference type="ARBA" id="ARBA00022833"/>
    </source>
</evidence>
<protein>
    <submittedName>
        <fullName evidence="7">Succinyl-diaminopimelate desuccinylase</fullName>
    </submittedName>
</protein>
<evidence type="ECO:0000313" key="8">
    <source>
        <dbReference type="Proteomes" id="UP001158066"/>
    </source>
</evidence>
<dbReference type="RefSeq" id="WP_283408868.1">
    <property type="nucleotide sequence ID" value="NZ_FXUF01000004.1"/>
</dbReference>
<keyword evidence="4" id="KW-0378">Hydrolase</keyword>
<keyword evidence="5" id="KW-0862">Zinc</keyword>
<dbReference type="InterPro" id="IPR011650">
    <property type="entry name" value="Peptidase_M20_dimer"/>
</dbReference>
<dbReference type="InterPro" id="IPR050072">
    <property type="entry name" value="Peptidase_M20A"/>
</dbReference>
<evidence type="ECO:0000256" key="1">
    <source>
        <dbReference type="ARBA" id="ARBA00001947"/>
    </source>
</evidence>
<evidence type="ECO:0000313" key="7">
    <source>
        <dbReference type="EMBL" id="SMP52250.1"/>
    </source>
</evidence>
<keyword evidence="3" id="KW-0479">Metal-binding</keyword>
<dbReference type="Gene3D" id="3.40.630.10">
    <property type="entry name" value="Zn peptidases"/>
    <property type="match status" value="2"/>
</dbReference>
<reference evidence="7" key="1">
    <citation type="submission" date="2017-05" db="EMBL/GenBank/DDBJ databases">
        <authorList>
            <person name="Varghese N."/>
            <person name="Submissions S."/>
        </authorList>
    </citation>
    <scope>NUCLEOTIDE SEQUENCE</scope>
    <source>
        <strain evidence="7">Su22</strain>
    </source>
</reference>
<dbReference type="PANTHER" id="PTHR43808">
    <property type="entry name" value="ACETYLORNITHINE DEACETYLASE"/>
    <property type="match status" value="1"/>
</dbReference>
<dbReference type="PROSITE" id="PS00758">
    <property type="entry name" value="ARGE_DAPE_CPG2_1"/>
    <property type="match status" value="1"/>
</dbReference>
<comment type="caution">
    <text evidence="7">The sequence shown here is derived from an EMBL/GenBank/DDBJ whole genome shotgun (WGS) entry which is preliminary data.</text>
</comment>
<comment type="similarity">
    <text evidence="2">Belongs to the peptidase M20A family.</text>
</comment>
<accession>A0AA45WVD7</accession>
<organism evidence="7 8">
    <name type="scientific">Anoxynatronum buryatiense</name>
    <dbReference type="NCBI Taxonomy" id="489973"/>
    <lineage>
        <taxon>Bacteria</taxon>
        <taxon>Bacillati</taxon>
        <taxon>Bacillota</taxon>
        <taxon>Clostridia</taxon>
        <taxon>Eubacteriales</taxon>
        <taxon>Clostridiaceae</taxon>
        <taxon>Anoxynatronum</taxon>
    </lineage>
</organism>
<dbReference type="Proteomes" id="UP001158066">
    <property type="component" value="Unassembled WGS sequence"/>
</dbReference>
<name>A0AA45WVD7_9CLOT</name>
<dbReference type="SUPFAM" id="SSF55031">
    <property type="entry name" value="Bacterial exopeptidase dimerisation domain"/>
    <property type="match status" value="1"/>
</dbReference>
<dbReference type="AlphaFoldDB" id="A0AA45WVD7"/>
<dbReference type="InterPro" id="IPR001261">
    <property type="entry name" value="ArgE/DapE_CS"/>
</dbReference>